<feature type="domain" description="GH18" evidence="9">
    <location>
        <begin position="24"/>
        <end position="422"/>
    </location>
</feature>
<dbReference type="PANTHER" id="PTHR11177">
    <property type="entry name" value="CHITINASE"/>
    <property type="match status" value="1"/>
</dbReference>
<evidence type="ECO:0000256" key="4">
    <source>
        <dbReference type="ARBA" id="ARBA00022525"/>
    </source>
</evidence>
<evidence type="ECO:0000256" key="5">
    <source>
        <dbReference type="ARBA" id="ARBA00022729"/>
    </source>
</evidence>
<organism evidence="11">
    <name type="scientific">Chrysomya megacephala</name>
    <name type="common">Oriental latrine fly</name>
    <name type="synonym">Musca megacephala</name>
    <dbReference type="NCBI Taxonomy" id="115424"/>
    <lineage>
        <taxon>Eukaryota</taxon>
        <taxon>Metazoa</taxon>
        <taxon>Ecdysozoa</taxon>
        <taxon>Arthropoda</taxon>
        <taxon>Hexapoda</taxon>
        <taxon>Insecta</taxon>
        <taxon>Pterygota</taxon>
        <taxon>Neoptera</taxon>
        <taxon>Endopterygota</taxon>
        <taxon>Diptera</taxon>
        <taxon>Brachycera</taxon>
        <taxon>Muscomorpha</taxon>
        <taxon>Oestroidea</taxon>
        <taxon>Calliphoridae</taxon>
        <taxon>Chrysomyinae</taxon>
        <taxon>Chrysomya</taxon>
    </lineage>
</organism>
<dbReference type="Gene3D" id="3.20.20.80">
    <property type="entry name" value="Glycosidases"/>
    <property type="match status" value="1"/>
</dbReference>
<keyword evidence="5 8" id="KW-0732">Signal</keyword>
<dbReference type="Pfam" id="PF00704">
    <property type="entry name" value="Glyco_hydro_18"/>
    <property type="match status" value="1"/>
</dbReference>
<sequence>MEKIKQILIILMMILYCSPWVLGKRLVCYYDIESSGNKGSSEAFEQHIRKALPSCTHLVYSYAQIENFQIRNFSLPLKPQDLKKEFPHLKILLSLGGDNLELTQKYLQFLEASVVKQSHFNQNAKTFLKLHEFDGLDLAFPFPHNKPRKVHRGFDRVVKNVKKIFTGDEIVDRKATDHKLEYTKYVSLLKNVLVKENLLLTMTALPNVNATWYFDIFKIHQHFDFINLLAFDFLTPIRNPQEADYTAPLYFKDDGNRLPHYNIDFQINHWIHNGCPADKLNLGIATYGRAWKMSIKSGLSGRPIVEDTEGPADAGVITKKPGFLSTSEICLKLKDRKSLRKVFDKEQKYGNYAFNPADINGKGGIWISFDDPQFVGIKAEYVKLMRLGGVALFDLANDDYLKSCPGPVFPLLTKVSRVLGISH</sequence>
<comment type="subcellular location">
    <subcellularLocation>
        <location evidence="1">Secreted</location>
    </subcellularLocation>
</comment>
<dbReference type="GO" id="GO:0006032">
    <property type="term" value="P:chitin catabolic process"/>
    <property type="evidence" value="ECO:0007669"/>
    <property type="project" value="TreeGrafter"/>
</dbReference>
<dbReference type="EMBL" id="KU739372">
    <property type="protein sequence ID" value="ARA90549.1"/>
    <property type="molecule type" value="mRNA"/>
</dbReference>
<reference evidence="11" key="1">
    <citation type="submission" date="2016-02" db="EMBL/GenBank/DDBJ databases">
        <authorList>
            <person name="Wen L."/>
            <person name="He K."/>
            <person name="Yang H."/>
        </authorList>
    </citation>
    <scope>NUCLEOTIDE SEQUENCE</scope>
    <source>
        <strain evidence="10">Cth18</strain>
        <strain evidence="11">Cth19</strain>
    </source>
</reference>
<comment type="similarity">
    <text evidence="2">Belongs to the glycosyl hydrolase 18 family. IDGF subfamily.</text>
</comment>
<evidence type="ECO:0000256" key="8">
    <source>
        <dbReference type="SAM" id="SignalP"/>
    </source>
</evidence>
<evidence type="ECO:0000256" key="7">
    <source>
        <dbReference type="ARBA" id="ARBA00023180"/>
    </source>
</evidence>
<feature type="chain" id="PRO_5015084754" evidence="8">
    <location>
        <begin position="24"/>
        <end position="423"/>
    </location>
</feature>
<dbReference type="SUPFAM" id="SSF54556">
    <property type="entry name" value="Chitinase insertion domain"/>
    <property type="match status" value="1"/>
</dbReference>
<evidence type="ECO:0000259" key="9">
    <source>
        <dbReference type="PROSITE" id="PS51910"/>
    </source>
</evidence>
<dbReference type="InterPro" id="IPR001223">
    <property type="entry name" value="Glyco_hydro18_cat"/>
</dbReference>
<dbReference type="SUPFAM" id="SSF51445">
    <property type="entry name" value="(Trans)glycosidases"/>
    <property type="match status" value="1"/>
</dbReference>
<dbReference type="EMBL" id="KU739371">
    <property type="protein sequence ID" value="ARA90548.1"/>
    <property type="molecule type" value="mRNA"/>
</dbReference>
<keyword evidence="4" id="KW-0964">Secreted</keyword>
<dbReference type="InterPro" id="IPR017853">
    <property type="entry name" value="GH"/>
</dbReference>
<dbReference type="FunFam" id="3.20.20.80:FF:000071">
    <property type="entry name" value="Imaginal disc growth factor"/>
    <property type="match status" value="1"/>
</dbReference>
<dbReference type="GO" id="GO:0008061">
    <property type="term" value="F:chitin binding"/>
    <property type="evidence" value="ECO:0007669"/>
    <property type="project" value="InterPro"/>
</dbReference>
<dbReference type="Gene3D" id="3.10.50.10">
    <property type="match status" value="1"/>
</dbReference>
<dbReference type="InterPro" id="IPR050314">
    <property type="entry name" value="Glycosyl_Hydrlase_18"/>
</dbReference>
<name>A0A2P0P9I3_CHRMG</name>
<keyword evidence="7" id="KW-0325">Glycoprotein</keyword>
<dbReference type="PANTHER" id="PTHR11177:SF235">
    <property type="entry name" value="CHITINASE-LIKE PROTEIN IDGF1-RELATED"/>
    <property type="match status" value="1"/>
</dbReference>
<feature type="signal peptide" evidence="8">
    <location>
        <begin position="1"/>
        <end position="23"/>
    </location>
</feature>
<evidence type="ECO:0000313" key="10">
    <source>
        <dbReference type="EMBL" id="ARA90548.1"/>
    </source>
</evidence>
<dbReference type="PROSITE" id="PS51910">
    <property type="entry name" value="GH18_2"/>
    <property type="match status" value="1"/>
</dbReference>
<dbReference type="GO" id="GO:0005975">
    <property type="term" value="P:carbohydrate metabolic process"/>
    <property type="evidence" value="ECO:0007669"/>
    <property type="project" value="InterPro"/>
</dbReference>
<evidence type="ECO:0000256" key="6">
    <source>
        <dbReference type="ARBA" id="ARBA00023157"/>
    </source>
</evidence>
<evidence type="ECO:0000256" key="1">
    <source>
        <dbReference type="ARBA" id="ARBA00004613"/>
    </source>
</evidence>
<dbReference type="GO" id="GO:0005576">
    <property type="term" value="C:extracellular region"/>
    <property type="evidence" value="ECO:0007669"/>
    <property type="project" value="UniProtKB-SubCell"/>
</dbReference>
<keyword evidence="3" id="KW-0217">Developmental protein</keyword>
<dbReference type="SMART" id="SM00636">
    <property type="entry name" value="Glyco_18"/>
    <property type="match status" value="1"/>
</dbReference>
<keyword evidence="6" id="KW-1015">Disulfide bond</keyword>
<dbReference type="GO" id="GO:0004568">
    <property type="term" value="F:chitinase activity"/>
    <property type="evidence" value="ECO:0007669"/>
    <property type="project" value="TreeGrafter"/>
</dbReference>
<protein>
    <submittedName>
        <fullName evidence="10">Chitinase-like protein</fullName>
    </submittedName>
    <submittedName>
        <fullName evidence="11">Putative chitinase</fullName>
    </submittedName>
</protein>
<accession>A0A2P0P9I3</accession>
<evidence type="ECO:0000256" key="3">
    <source>
        <dbReference type="ARBA" id="ARBA00022473"/>
    </source>
</evidence>
<dbReference type="InterPro" id="IPR029070">
    <property type="entry name" value="Chitinase_insertion_sf"/>
</dbReference>
<proteinExistence type="evidence at transcript level"/>
<dbReference type="AlphaFoldDB" id="A0A2P0P9I3"/>
<dbReference type="InterPro" id="IPR011583">
    <property type="entry name" value="Chitinase_II/V-like_cat"/>
</dbReference>
<evidence type="ECO:0000313" key="11">
    <source>
        <dbReference type="EMBL" id="ARA90549.1"/>
    </source>
</evidence>
<evidence type="ECO:0000256" key="2">
    <source>
        <dbReference type="ARBA" id="ARBA00006606"/>
    </source>
</evidence>